<keyword evidence="4" id="KW-1185">Reference proteome</keyword>
<evidence type="ECO:0000313" key="4">
    <source>
        <dbReference type="Proteomes" id="UP000219565"/>
    </source>
</evidence>
<feature type="domain" description="DUF732" evidence="2">
    <location>
        <begin position="46"/>
        <end position="116"/>
    </location>
</feature>
<organism evidence="3 4">
    <name type="scientific">Nocardia amikacinitolerans</name>
    <dbReference type="NCBI Taxonomy" id="756689"/>
    <lineage>
        <taxon>Bacteria</taxon>
        <taxon>Bacillati</taxon>
        <taxon>Actinomycetota</taxon>
        <taxon>Actinomycetes</taxon>
        <taxon>Mycobacteriales</taxon>
        <taxon>Nocardiaceae</taxon>
        <taxon>Nocardia</taxon>
    </lineage>
</organism>
<feature type="signal peptide" evidence="1">
    <location>
        <begin position="1"/>
        <end position="26"/>
    </location>
</feature>
<reference evidence="3 4" key="1">
    <citation type="submission" date="2017-09" db="EMBL/GenBank/DDBJ databases">
        <authorList>
            <person name="Ehlers B."/>
            <person name="Leendertz F.H."/>
        </authorList>
    </citation>
    <scope>NUCLEOTIDE SEQUENCE [LARGE SCALE GENOMIC DNA]</scope>
    <source>
        <strain evidence="3 4">DSM 45537</strain>
    </source>
</reference>
<dbReference type="Proteomes" id="UP000219565">
    <property type="component" value="Unassembled WGS sequence"/>
</dbReference>
<protein>
    <recommendedName>
        <fullName evidence="2">DUF732 domain-containing protein</fullName>
    </recommendedName>
</protein>
<evidence type="ECO:0000256" key="1">
    <source>
        <dbReference type="SAM" id="SignalP"/>
    </source>
</evidence>
<dbReference type="OrthoDB" id="4549149at2"/>
<gene>
    <name evidence="3" type="ORF">SAMN04244553_3801</name>
</gene>
<sequence>MRTISTLLAIGATTVALTAAAPSALAAPDTGSAGGSSSGCGPRSSADRLFLSKSHHEDESCEVQDAAIQLALSECRWLDSHGNSAHNQILVAERTSDTLEYPYTFLDAAITAYCPQHQL</sequence>
<keyword evidence="1" id="KW-0732">Signal</keyword>
<accession>A0A285LMB2</accession>
<dbReference type="AlphaFoldDB" id="A0A285LMB2"/>
<proteinExistence type="predicted"/>
<dbReference type="EMBL" id="OBEG01000003">
    <property type="protein sequence ID" value="SNY86059.1"/>
    <property type="molecule type" value="Genomic_DNA"/>
</dbReference>
<evidence type="ECO:0000259" key="2">
    <source>
        <dbReference type="Pfam" id="PF05305"/>
    </source>
</evidence>
<dbReference type="InterPro" id="IPR007969">
    <property type="entry name" value="DUF732"/>
</dbReference>
<name>A0A285LMB2_9NOCA</name>
<feature type="chain" id="PRO_5013261690" description="DUF732 domain-containing protein" evidence="1">
    <location>
        <begin position="27"/>
        <end position="119"/>
    </location>
</feature>
<dbReference type="Pfam" id="PF05305">
    <property type="entry name" value="DUF732"/>
    <property type="match status" value="1"/>
</dbReference>
<evidence type="ECO:0000313" key="3">
    <source>
        <dbReference type="EMBL" id="SNY86059.1"/>
    </source>
</evidence>
<dbReference type="RefSeq" id="WP_097245977.1">
    <property type="nucleotide sequence ID" value="NZ_OBEG01000003.1"/>
</dbReference>